<dbReference type="Proteomes" id="UP000621436">
    <property type="component" value="Unassembled WGS sequence"/>
</dbReference>
<dbReference type="SFLD" id="SFLDG01018">
    <property type="entry name" value="Squalene/Phytoene_Synthase_Lik"/>
    <property type="match status" value="1"/>
</dbReference>
<evidence type="ECO:0000256" key="1">
    <source>
        <dbReference type="ARBA" id="ARBA00004829"/>
    </source>
</evidence>
<dbReference type="PANTHER" id="PTHR11626">
    <property type="entry name" value="FARNESYL-DIPHOSPHATE FARNESYLTRANSFERASE"/>
    <property type="match status" value="1"/>
</dbReference>
<dbReference type="PROSITE" id="PS01044">
    <property type="entry name" value="SQUALEN_PHYTOEN_SYN_1"/>
    <property type="match status" value="1"/>
</dbReference>
<dbReference type="InterPro" id="IPR019845">
    <property type="entry name" value="Squalene/phytoene_synthase_CS"/>
</dbReference>
<dbReference type="EMBL" id="JADPIE010000001">
    <property type="protein sequence ID" value="MBF8435745.1"/>
    <property type="molecule type" value="Genomic_DNA"/>
</dbReference>
<sequence length="322" mass="37527">MNKDALRFCRRILKEVSRSFSLTIPMLDSEIKNAVMIVYLQDRLLDNFEDELPELADDKRKKLMDKVVEIFNPAHRQEPPETQEIQGYADEFIDDSLKVLTANVNLLWEAYHGLDSYVKARSFHWLKEMNSGMQKYLDQEIKTFSDLDEYCYYVAGTVGGFLSDLIIAKFNLNKGQAKILKDNFNEAGLFLQKVNITRDIREDILNRDRIFWPLEQLGLKRDQLLSRDFKEKSLLALQKMLENIEKHVPALIEYYNALPDEASGYKRFFAVNNALGLATIDRLSNNEAVFYSSKPVKASKLEFMAIMKSPERKLYEYAEEIM</sequence>
<dbReference type="InterPro" id="IPR044844">
    <property type="entry name" value="Trans_IPPS_euk-type"/>
</dbReference>
<dbReference type="AlphaFoldDB" id="A0A931F5C9"/>
<keyword evidence="2" id="KW-0808">Transferase</keyword>
<comment type="caution">
    <text evidence="3">The sequence shown here is derived from an EMBL/GenBank/DDBJ whole genome shotgun (WGS) entry which is preliminary data.</text>
</comment>
<gene>
    <name evidence="3" type="ORF">I0Q91_01505</name>
</gene>
<dbReference type="InterPro" id="IPR002060">
    <property type="entry name" value="Squ/phyt_synthse"/>
</dbReference>
<proteinExistence type="predicted"/>
<protein>
    <submittedName>
        <fullName evidence="3">Squalene/phytoene synthase family protein</fullName>
    </submittedName>
</protein>
<accession>A0A931F5C9</accession>
<dbReference type="Gene3D" id="1.10.600.10">
    <property type="entry name" value="Farnesyl Diphosphate Synthase"/>
    <property type="match status" value="1"/>
</dbReference>
<dbReference type="SFLD" id="SFLDS00005">
    <property type="entry name" value="Isoprenoid_Synthase_Type_I"/>
    <property type="match status" value="1"/>
</dbReference>
<dbReference type="RefSeq" id="WP_270452414.1">
    <property type="nucleotide sequence ID" value="NZ_JADPIE010000001.1"/>
</dbReference>
<dbReference type="GO" id="GO:0045338">
    <property type="term" value="P:farnesyl diphosphate metabolic process"/>
    <property type="evidence" value="ECO:0007669"/>
    <property type="project" value="InterPro"/>
</dbReference>
<reference evidence="3" key="1">
    <citation type="submission" date="2020-11" db="EMBL/GenBank/DDBJ databases">
        <title>Halonatronomonas betainensis gen. nov., sp. nov. a novel haloalkaliphilic representative of the family Halanaerobiacae capable of betaine degradation.</title>
        <authorList>
            <person name="Boltyanskaya Y."/>
            <person name="Kevbrin V."/>
            <person name="Detkova E."/>
            <person name="Grouzdev D.S."/>
            <person name="Koziaeva V."/>
            <person name="Zhilina T."/>
        </authorList>
    </citation>
    <scope>NUCLEOTIDE SEQUENCE</scope>
    <source>
        <strain evidence="3">Z-7014</strain>
    </source>
</reference>
<dbReference type="GO" id="GO:0051996">
    <property type="term" value="F:squalene synthase [NAD(P)H] activity"/>
    <property type="evidence" value="ECO:0007669"/>
    <property type="project" value="InterPro"/>
</dbReference>
<organism evidence="3 4">
    <name type="scientific">Halonatronomonas betaini</name>
    <dbReference type="NCBI Taxonomy" id="2778430"/>
    <lineage>
        <taxon>Bacteria</taxon>
        <taxon>Bacillati</taxon>
        <taxon>Bacillota</taxon>
        <taxon>Clostridia</taxon>
        <taxon>Halanaerobiales</taxon>
        <taxon>Halarsenatibacteraceae</taxon>
        <taxon>Halonatronomonas</taxon>
    </lineage>
</organism>
<dbReference type="PANTHER" id="PTHR11626:SF2">
    <property type="entry name" value="SQUALENE SYNTHASE"/>
    <property type="match status" value="1"/>
</dbReference>
<dbReference type="Pfam" id="PF00494">
    <property type="entry name" value="SQS_PSY"/>
    <property type="match status" value="1"/>
</dbReference>
<dbReference type="SUPFAM" id="SSF48576">
    <property type="entry name" value="Terpenoid synthases"/>
    <property type="match status" value="1"/>
</dbReference>
<comment type="pathway">
    <text evidence="1">Carotenoid biosynthesis.</text>
</comment>
<evidence type="ECO:0000313" key="3">
    <source>
        <dbReference type="EMBL" id="MBF8435745.1"/>
    </source>
</evidence>
<name>A0A931F5C9_9FIRM</name>
<dbReference type="InterPro" id="IPR008949">
    <property type="entry name" value="Isoprenoid_synthase_dom_sf"/>
</dbReference>
<evidence type="ECO:0000256" key="2">
    <source>
        <dbReference type="ARBA" id="ARBA00022679"/>
    </source>
</evidence>
<keyword evidence="4" id="KW-1185">Reference proteome</keyword>
<evidence type="ECO:0000313" key="4">
    <source>
        <dbReference type="Proteomes" id="UP000621436"/>
    </source>
</evidence>